<evidence type="ECO:0008006" key="6">
    <source>
        <dbReference type="Google" id="ProtNLM"/>
    </source>
</evidence>
<dbReference type="InterPro" id="IPR056024">
    <property type="entry name" value="DUF7605"/>
</dbReference>
<dbReference type="EMBL" id="JAFJYH010000029">
    <property type="protein sequence ID" value="KAG4423784.1"/>
    <property type="molecule type" value="Genomic_DNA"/>
</dbReference>
<feature type="domain" description="Dynamin N-terminal" evidence="2">
    <location>
        <begin position="112"/>
        <end position="341"/>
    </location>
</feature>
<dbReference type="SUPFAM" id="SSF52540">
    <property type="entry name" value="P-loop containing nucleoside triphosphate hydrolases"/>
    <property type="match status" value="1"/>
</dbReference>
<dbReference type="Pfam" id="PF00350">
    <property type="entry name" value="Dynamin_N"/>
    <property type="match status" value="1"/>
</dbReference>
<dbReference type="PANTHER" id="PTHR36681:SF3">
    <property type="entry name" value="NUCLEAR GTPASE, GERMINAL CENTER-ASSOCIATED, TANDEM DUPLICATE 3"/>
    <property type="match status" value="1"/>
</dbReference>
<protein>
    <recommendedName>
        <fullName evidence="6">Nuclear GTPase SLIP-GC</fullName>
    </recommendedName>
</protein>
<feature type="coiled-coil region" evidence="1">
    <location>
        <begin position="389"/>
        <end position="462"/>
    </location>
</feature>
<keyword evidence="5" id="KW-1185">Reference proteome</keyword>
<reference evidence="4" key="1">
    <citation type="submission" date="2021-02" db="EMBL/GenBank/DDBJ databases">
        <title>Genome sequence Cadophora malorum strain M34.</title>
        <authorList>
            <person name="Stefanovic E."/>
            <person name="Vu D."/>
            <person name="Scully C."/>
            <person name="Dijksterhuis J."/>
            <person name="Roader J."/>
            <person name="Houbraken J."/>
        </authorList>
    </citation>
    <scope>NUCLEOTIDE SEQUENCE</scope>
    <source>
        <strain evidence="4">M34</strain>
    </source>
</reference>
<sequence>MYRQTAKVKFKVEPTTEDDLAIKIEEDNFVPDPMTVTPETVPTNPYAFNPDVRNDVQARVERKEEVSKIGLSSLARLGELMKSEGDAFQECRTWVDHADTILRLGQLPQTVIGLVGNTGSGKSSLINALIDEEMLVPCNGMRASTSVAVELSWNESEAPKEAYRAEVEFCTAEEWATEFDIIRNDIQSRPEGEKLAAGFISDSGVGVAKLKAVYPGTQITELLEMTKEDTLVDEHLSNILGKTKSISNASSKEFHKNINKFIDSSNKSAKAAKIEYWPLVKLVRIYVKAEILRHGLVLVDLPGLGDSNAGRTRVAEKYVASLKYMWVVADINRAVDEGIAHQLLGDSFKRQLHLRGRYHDNFVTFIMTRTDIVNTDEVIGNMEQSSDSLNKCLEEDERLKDTRDEAQARLDEIHETEGSHGRKRRFEDVDADDACKAQQDEKPQLKLQIETLERSIAELEKSTTAMCIKERNQYTQKHMREGFEHGLVELENNLAAEDVTAMPKVAGNSECTGTGLKTFCVSAKAYQKLQGRFKRDPAIRGFSSDQDTGIPSLRAFAQQCTLGIRESTADRVSNELKLWKLAVTSWAEEVKEECYLSEPKRIELEQHLKKHKEAMIKSEALALKNIQQNIRRCMKNRIVSNLDKAVDVASSKSQTRGLNTISAGIACGTWQAISRRSGGAYTTSRKAGNVPHHWNEDFALIFMDTLALSWKNVFQTRLPNYHQRFSSDITKALEEFKVSFSKSISDVCGTYPSAENILDQIPLLEDNIREAVAELLKRRQEVADVAQGTIRGSIRAEMKPLYDEFSQESGKGTLSRLKTILYKFLRSNSREVYIVASEMVIKELKKMDKTLSRETSQVFQKAKKKLLKDIEDMLIRASHSLTLKTSDVTKIELRRRVMHELGELDVKWATAAGTNDQQLEIRNPFELMGVAQIEDDDEAFEADGEDKDDVFWDADGDSYAERFPVY</sequence>
<accession>A0A8H7WFD1</accession>
<evidence type="ECO:0000256" key="1">
    <source>
        <dbReference type="SAM" id="Coils"/>
    </source>
</evidence>
<dbReference type="OrthoDB" id="3598281at2759"/>
<dbReference type="InterPro" id="IPR045063">
    <property type="entry name" value="Dynamin_N"/>
</dbReference>
<dbReference type="AlphaFoldDB" id="A0A8H7WFD1"/>
<gene>
    <name evidence="4" type="ORF">IFR04_003080</name>
</gene>
<dbReference type="InterPro" id="IPR027417">
    <property type="entry name" value="P-loop_NTPase"/>
</dbReference>
<evidence type="ECO:0000259" key="3">
    <source>
        <dbReference type="Pfam" id="PF24564"/>
    </source>
</evidence>
<evidence type="ECO:0000313" key="5">
    <source>
        <dbReference type="Proteomes" id="UP000664132"/>
    </source>
</evidence>
<dbReference type="Pfam" id="PF24564">
    <property type="entry name" value="DUF7605"/>
    <property type="match status" value="1"/>
</dbReference>
<evidence type="ECO:0000313" key="4">
    <source>
        <dbReference type="EMBL" id="KAG4423784.1"/>
    </source>
</evidence>
<dbReference type="Proteomes" id="UP000664132">
    <property type="component" value="Unassembled WGS sequence"/>
</dbReference>
<keyword evidence="1" id="KW-0175">Coiled coil</keyword>
<dbReference type="Gene3D" id="3.40.50.300">
    <property type="entry name" value="P-loop containing nucleotide triphosphate hydrolases"/>
    <property type="match status" value="1"/>
</dbReference>
<dbReference type="PANTHER" id="PTHR36681">
    <property type="entry name" value="NUCLEAR GTPASE, GERMINAL CENTER-ASSOCIATED, TANDEM DUPLICATE 3"/>
    <property type="match status" value="1"/>
</dbReference>
<comment type="caution">
    <text evidence="4">The sequence shown here is derived from an EMBL/GenBank/DDBJ whole genome shotgun (WGS) entry which is preliminary data.</text>
</comment>
<name>A0A8H7WFD1_9HELO</name>
<proteinExistence type="predicted"/>
<organism evidence="4 5">
    <name type="scientific">Cadophora malorum</name>
    <dbReference type="NCBI Taxonomy" id="108018"/>
    <lineage>
        <taxon>Eukaryota</taxon>
        <taxon>Fungi</taxon>
        <taxon>Dikarya</taxon>
        <taxon>Ascomycota</taxon>
        <taxon>Pezizomycotina</taxon>
        <taxon>Leotiomycetes</taxon>
        <taxon>Helotiales</taxon>
        <taxon>Ploettnerulaceae</taxon>
        <taxon>Cadophora</taxon>
    </lineage>
</organism>
<feature type="domain" description="DUF7605" evidence="3">
    <location>
        <begin position="666"/>
        <end position="827"/>
    </location>
</feature>
<evidence type="ECO:0000259" key="2">
    <source>
        <dbReference type="Pfam" id="PF00350"/>
    </source>
</evidence>